<accession>A0A7S4VNE8</accession>
<proteinExistence type="predicted"/>
<dbReference type="EMBL" id="HBNS01019686">
    <property type="protein sequence ID" value="CAE4608638.1"/>
    <property type="molecule type" value="Transcribed_RNA"/>
</dbReference>
<gene>
    <name evidence="1" type="ORF">DBRI00130_LOCUS15657</name>
</gene>
<sequence length="257" mass="26697">MQEPKNGAHPAESVSYIVVESGRNILKGGIVVEAGIKSSSTIHRSGENFNGDSVQFVEAFSSIPVILHGLMTHSNNDFMASFVKNIATDSFTVAMEAAGTGTNSNGEDIGWIALSPGSGSTSDARFMIGSANDGESDGVTGKGQSAHIITLTGFNEPPAIVVSINDITDTDGAWARGGGTSDKDVQEVYAEEDKIGDRDQKHNDEKFGWAAFEKNTILDVDTSAAVSAIALPCGDIGEACKDSNDCCGYCTGSGTCA</sequence>
<dbReference type="Gene3D" id="2.60.40.2080">
    <property type="match status" value="1"/>
</dbReference>
<evidence type="ECO:0000313" key="1">
    <source>
        <dbReference type="EMBL" id="CAE4608638.1"/>
    </source>
</evidence>
<organism evidence="1">
    <name type="scientific">Ditylum brightwellii</name>
    <dbReference type="NCBI Taxonomy" id="49249"/>
    <lineage>
        <taxon>Eukaryota</taxon>
        <taxon>Sar</taxon>
        <taxon>Stramenopiles</taxon>
        <taxon>Ochrophyta</taxon>
        <taxon>Bacillariophyta</taxon>
        <taxon>Mediophyceae</taxon>
        <taxon>Lithodesmiophycidae</taxon>
        <taxon>Lithodesmiales</taxon>
        <taxon>Lithodesmiaceae</taxon>
        <taxon>Ditylum</taxon>
    </lineage>
</organism>
<reference evidence="1" key="1">
    <citation type="submission" date="2021-01" db="EMBL/GenBank/DDBJ databases">
        <authorList>
            <person name="Corre E."/>
            <person name="Pelletier E."/>
            <person name="Niang G."/>
            <person name="Scheremetjew M."/>
            <person name="Finn R."/>
            <person name="Kale V."/>
            <person name="Holt S."/>
            <person name="Cochrane G."/>
            <person name="Meng A."/>
            <person name="Brown T."/>
            <person name="Cohen L."/>
        </authorList>
    </citation>
    <scope>NUCLEOTIDE SEQUENCE</scope>
    <source>
        <strain evidence="1">GSO104</strain>
    </source>
</reference>
<protein>
    <submittedName>
        <fullName evidence="1">Uncharacterized protein</fullName>
    </submittedName>
</protein>
<dbReference type="InterPro" id="IPR037221">
    <property type="entry name" value="H-type_lectin_dom_sf"/>
</dbReference>
<name>A0A7S4VNE8_9STRA</name>
<dbReference type="AlphaFoldDB" id="A0A7S4VNE8"/>